<dbReference type="NCBIfam" id="NF041025">
    <property type="entry name" value="antiphage_deaminase"/>
    <property type="match status" value="1"/>
</dbReference>
<name>A0A2Z6B0R9_9BACT</name>
<proteinExistence type="inferred from homology"/>
<dbReference type="InterPro" id="IPR015517">
    <property type="entry name" value="dCMP_deaminase-rel"/>
</dbReference>
<keyword evidence="2" id="KW-0479">Metal-binding</keyword>
<evidence type="ECO:0000259" key="5">
    <source>
        <dbReference type="PROSITE" id="PS51747"/>
    </source>
</evidence>
<dbReference type="PROSITE" id="PS51747">
    <property type="entry name" value="CYT_DCMP_DEAMINASES_2"/>
    <property type="match status" value="1"/>
</dbReference>
<comment type="similarity">
    <text evidence="1">Belongs to the cytidine and deoxycytidylate deaminase family.</text>
</comment>
<dbReference type="EMBL" id="AP017378">
    <property type="protein sequence ID" value="BBD09101.1"/>
    <property type="molecule type" value="Genomic_DNA"/>
</dbReference>
<dbReference type="GO" id="GO:0005737">
    <property type="term" value="C:cytoplasm"/>
    <property type="evidence" value="ECO:0007669"/>
    <property type="project" value="TreeGrafter"/>
</dbReference>
<keyword evidence="7" id="KW-1185">Reference proteome</keyword>
<evidence type="ECO:0000256" key="1">
    <source>
        <dbReference type="ARBA" id="ARBA00006576"/>
    </source>
</evidence>
<dbReference type="InterPro" id="IPR016192">
    <property type="entry name" value="APOBEC/CMP_deaminase_Zn-bd"/>
</dbReference>
<dbReference type="InterPro" id="IPR027417">
    <property type="entry name" value="P-loop_NTPase"/>
</dbReference>
<sequence>MKAAKIVKAVSNKKSLTSDAERIRKRQSQEIVIALCGFAGCGISTVTEKLSKHFENYNYNVLPIKITDIIKNLSEIEIASSDAGSSIKELQEAGLNIRTKFGPEALAREAIVKIRTEREKLRAEIFSDHIEADKSQPVIPGNEKDHEIRTVSIIDNIKHKSELELLRATYGDRFFLIGVLCPEEERRNRLSINKRISDNVVSEIINRDRKDADKLGVQVSKVLCKSDFFIENSSDHISNIDPKLTRFIELLLGINAHSPTKAEFAMCCAQASSCRSACISKQVGAAIVTEDGDIISVGRNDVPKFGGGLYTHDDGVNDNRCAFRFNRKCKNSSIKEDIKNDAESIISKILPDQDAETISEIISKLTQIEGLTEYSRAIHAEMDAITTAARNGGNGIKNSTLYCTTFPCHNCARHIVSSGIKQVYYIEPYDKSLAIHIHDDSIRVDKPEGDGTNHLRINQFEGIAPRVYLRLFEAGERKRNGCYLELDPLTAKPKIISQIDTTEDNENGILQTVDEVHRR</sequence>
<evidence type="ECO:0000256" key="2">
    <source>
        <dbReference type="ARBA" id="ARBA00022723"/>
    </source>
</evidence>
<dbReference type="Gene3D" id="3.40.140.10">
    <property type="entry name" value="Cytidine Deaminase, domain 2"/>
    <property type="match status" value="1"/>
</dbReference>
<accession>A0A2Z6B0R9</accession>
<feature type="domain" description="CMP/dCMP-type deaminase" evidence="5">
    <location>
        <begin position="260"/>
        <end position="436"/>
    </location>
</feature>
<dbReference type="Proteomes" id="UP000269883">
    <property type="component" value="Chromosome"/>
</dbReference>
<keyword evidence="3" id="KW-0378">Hydrolase</keyword>
<dbReference type="GO" id="GO:0004132">
    <property type="term" value="F:dCMP deaminase activity"/>
    <property type="evidence" value="ECO:0007669"/>
    <property type="project" value="TreeGrafter"/>
</dbReference>
<reference evidence="6 7" key="1">
    <citation type="journal article" date="2018" name="Sci. Adv.">
        <title>Multi-heme cytochromes provide a pathway for survival in energy-limited environments.</title>
        <authorList>
            <person name="Deng X."/>
            <person name="Dohmae N."/>
            <person name="Nealson K.H."/>
            <person name="Hashimoto K."/>
            <person name="Okamoto A."/>
        </authorList>
    </citation>
    <scope>NUCLEOTIDE SEQUENCE [LARGE SCALE GENOMIC DNA]</scope>
    <source>
        <strain evidence="6 7">IS5</strain>
    </source>
</reference>
<evidence type="ECO:0000256" key="4">
    <source>
        <dbReference type="ARBA" id="ARBA00022833"/>
    </source>
</evidence>
<evidence type="ECO:0000256" key="3">
    <source>
        <dbReference type="ARBA" id="ARBA00022801"/>
    </source>
</evidence>
<dbReference type="Pfam" id="PF00383">
    <property type="entry name" value="dCMP_cyt_deam_1"/>
    <property type="match status" value="1"/>
</dbReference>
<dbReference type="InterPro" id="IPR002125">
    <property type="entry name" value="CMP_dCMP_dom"/>
</dbReference>
<keyword evidence="4" id="KW-0862">Zinc</keyword>
<dbReference type="Gene3D" id="3.40.50.300">
    <property type="entry name" value="P-loop containing nucleotide triphosphate hydrolases"/>
    <property type="match status" value="1"/>
</dbReference>
<evidence type="ECO:0000313" key="6">
    <source>
        <dbReference type="EMBL" id="BBD09101.1"/>
    </source>
</evidence>
<dbReference type="InterPro" id="IPR016193">
    <property type="entry name" value="Cytidine_deaminase-like"/>
</dbReference>
<dbReference type="SUPFAM" id="SSF53927">
    <property type="entry name" value="Cytidine deaminase-like"/>
    <property type="match status" value="1"/>
</dbReference>
<dbReference type="PANTHER" id="PTHR11086">
    <property type="entry name" value="DEOXYCYTIDYLATE DEAMINASE-RELATED"/>
    <property type="match status" value="1"/>
</dbReference>
<dbReference type="KEGG" id="dfl:DFE_2375"/>
<organism evidence="6 7">
    <name type="scientific">Desulfovibrio ferrophilus</name>
    <dbReference type="NCBI Taxonomy" id="241368"/>
    <lineage>
        <taxon>Bacteria</taxon>
        <taxon>Pseudomonadati</taxon>
        <taxon>Thermodesulfobacteriota</taxon>
        <taxon>Desulfovibrionia</taxon>
        <taxon>Desulfovibrionales</taxon>
        <taxon>Desulfovibrionaceae</taxon>
        <taxon>Desulfovibrio</taxon>
    </lineage>
</organism>
<dbReference type="OrthoDB" id="9788517at2"/>
<gene>
    <name evidence="6" type="ORF">DFE_2375</name>
</gene>
<protein>
    <recommendedName>
        <fullName evidence="5">CMP/dCMP-type deaminase domain-containing protein</fullName>
    </recommendedName>
</protein>
<dbReference type="SUPFAM" id="SSF52540">
    <property type="entry name" value="P-loop containing nucleoside triphosphate hydrolases"/>
    <property type="match status" value="1"/>
</dbReference>
<dbReference type="PROSITE" id="PS00903">
    <property type="entry name" value="CYT_DCMP_DEAMINASES_1"/>
    <property type="match status" value="1"/>
</dbReference>
<dbReference type="RefSeq" id="WP_126379793.1">
    <property type="nucleotide sequence ID" value="NZ_AP017378.1"/>
</dbReference>
<dbReference type="GO" id="GO:0008270">
    <property type="term" value="F:zinc ion binding"/>
    <property type="evidence" value="ECO:0007669"/>
    <property type="project" value="InterPro"/>
</dbReference>
<evidence type="ECO:0000313" key="7">
    <source>
        <dbReference type="Proteomes" id="UP000269883"/>
    </source>
</evidence>
<dbReference type="PANTHER" id="PTHR11086:SF18">
    <property type="entry name" value="DEOXYCYTIDYLATE DEAMINASE"/>
    <property type="match status" value="1"/>
</dbReference>
<dbReference type="AlphaFoldDB" id="A0A2Z6B0R9"/>